<keyword evidence="2" id="KW-0732">Signal</keyword>
<evidence type="ECO:0000313" key="4">
    <source>
        <dbReference type="Proteomes" id="UP000572635"/>
    </source>
</evidence>
<feature type="chain" id="PRO_5038438746" evidence="2">
    <location>
        <begin position="21"/>
        <end position="135"/>
    </location>
</feature>
<dbReference type="Proteomes" id="UP000572635">
    <property type="component" value="Unassembled WGS sequence"/>
</dbReference>
<evidence type="ECO:0000256" key="1">
    <source>
        <dbReference type="SAM" id="MobiDB-lite"/>
    </source>
</evidence>
<organism evidence="3 4">
    <name type="scientific">Nocardiopsis composta</name>
    <dbReference type="NCBI Taxonomy" id="157465"/>
    <lineage>
        <taxon>Bacteria</taxon>
        <taxon>Bacillati</taxon>
        <taxon>Actinomycetota</taxon>
        <taxon>Actinomycetes</taxon>
        <taxon>Streptosporangiales</taxon>
        <taxon>Nocardiopsidaceae</taxon>
        <taxon>Nocardiopsis</taxon>
    </lineage>
</organism>
<dbReference type="RefSeq" id="WP_184393840.1">
    <property type="nucleotide sequence ID" value="NZ_BAAAJD010000114.1"/>
</dbReference>
<dbReference type="AlphaFoldDB" id="A0A7W8QNS2"/>
<protein>
    <submittedName>
        <fullName evidence="3">Uncharacterized protein</fullName>
    </submittedName>
</protein>
<keyword evidence="4" id="KW-1185">Reference proteome</keyword>
<gene>
    <name evidence="3" type="ORF">HDA36_003859</name>
</gene>
<comment type="caution">
    <text evidence="3">The sequence shown here is derived from an EMBL/GenBank/DDBJ whole genome shotgun (WGS) entry which is preliminary data.</text>
</comment>
<feature type="signal peptide" evidence="2">
    <location>
        <begin position="1"/>
        <end position="20"/>
    </location>
</feature>
<proteinExistence type="predicted"/>
<name>A0A7W8QNS2_9ACTN</name>
<dbReference type="EMBL" id="JACHDB010000001">
    <property type="protein sequence ID" value="MBB5433775.1"/>
    <property type="molecule type" value="Genomic_DNA"/>
</dbReference>
<reference evidence="3 4" key="1">
    <citation type="submission" date="2020-08" db="EMBL/GenBank/DDBJ databases">
        <title>Sequencing the genomes of 1000 actinobacteria strains.</title>
        <authorList>
            <person name="Klenk H.-P."/>
        </authorList>
    </citation>
    <scope>NUCLEOTIDE SEQUENCE [LARGE SCALE GENOMIC DNA]</scope>
    <source>
        <strain evidence="3 4">DSM 44551</strain>
    </source>
</reference>
<evidence type="ECO:0000313" key="3">
    <source>
        <dbReference type="EMBL" id="MBB5433775.1"/>
    </source>
</evidence>
<sequence length="135" mass="13464">MRLRYLLLCLALVPVAGCGAQGTTVSSDSSDSSETPDAGGGDSSLGTATTPDGEPAAGCAVSPESVGDDPVAIPEPGVFTDEEGSYEWTLLDPAGTYVMVVDCDAAADGDVTGKGESQEFEVGAGETVTADVVVE</sequence>
<evidence type="ECO:0000256" key="2">
    <source>
        <dbReference type="SAM" id="SignalP"/>
    </source>
</evidence>
<feature type="region of interest" description="Disordered" evidence="1">
    <location>
        <begin position="21"/>
        <end position="80"/>
    </location>
</feature>
<accession>A0A7W8QNS2</accession>